<name>A0A9J5ZSC7_SOLCO</name>
<protein>
    <submittedName>
        <fullName evidence="1">Uncharacterized protein</fullName>
    </submittedName>
</protein>
<dbReference type="AlphaFoldDB" id="A0A9J5ZSC7"/>
<organism evidence="1 2">
    <name type="scientific">Solanum commersonii</name>
    <name type="common">Commerson's wild potato</name>
    <name type="synonym">Commerson's nightshade</name>
    <dbReference type="NCBI Taxonomy" id="4109"/>
    <lineage>
        <taxon>Eukaryota</taxon>
        <taxon>Viridiplantae</taxon>
        <taxon>Streptophyta</taxon>
        <taxon>Embryophyta</taxon>
        <taxon>Tracheophyta</taxon>
        <taxon>Spermatophyta</taxon>
        <taxon>Magnoliopsida</taxon>
        <taxon>eudicotyledons</taxon>
        <taxon>Gunneridae</taxon>
        <taxon>Pentapetalae</taxon>
        <taxon>asterids</taxon>
        <taxon>lamiids</taxon>
        <taxon>Solanales</taxon>
        <taxon>Solanaceae</taxon>
        <taxon>Solanoideae</taxon>
        <taxon>Solaneae</taxon>
        <taxon>Solanum</taxon>
    </lineage>
</organism>
<proteinExistence type="predicted"/>
<evidence type="ECO:0000313" key="1">
    <source>
        <dbReference type="EMBL" id="KAG5615003.1"/>
    </source>
</evidence>
<evidence type="ECO:0000313" key="2">
    <source>
        <dbReference type="Proteomes" id="UP000824120"/>
    </source>
</evidence>
<gene>
    <name evidence="1" type="ORF">H5410_014827</name>
</gene>
<accession>A0A9J5ZSC7</accession>
<dbReference type="OrthoDB" id="1435349at2759"/>
<comment type="caution">
    <text evidence="1">The sequence shown here is derived from an EMBL/GenBank/DDBJ whole genome shotgun (WGS) entry which is preliminary data.</text>
</comment>
<sequence>MEEEQLRYLRVILVLFEGISGLHINWSKSFLYPINENHRKALRMKWLWKYANDKQLLWGKVIKAKYEGENRWMTKEVISPYGVNLWRSIRVLWDDFKINTKVKVKNGEKTSFWEDDWHEMGVLRNIYPDIHNLMLNQQRTIAELWKPDGWEINFRRQVNDWEITRVAEFLNTIGQFKGTQEGEDELWWKGRDKGIFKVGNAYRWLNNHNL</sequence>
<dbReference type="PANTHER" id="PTHR36617:SF16">
    <property type="entry name" value="OS04G0516500 PROTEIN"/>
    <property type="match status" value="1"/>
</dbReference>
<dbReference type="Proteomes" id="UP000824120">
    <property type="component" value="Chromosome 3"/>
</dbReference>
<dbReference type="PANTHER" id="PTHR36617">
    <property type="entry name" value="PROTEIN, PUTATIVE-RELATED"/>
    <property type="match status" value="1"/>
</dbReference>
<dbReference type="EMBL" id="JACXVP010000003">
    <property type="protein sequence ID" value="KAG5615003.1"/>
    <property type="molecule type" value="Genomic_DNA"/>
</dbReference>
<reference evidence="1 2" key="1">
    <citation type="submission" date="2020-09" db="EMBL/GenBank/DDBJ databases">
        <title>De no assembly of potato wild relative species, Solanum commersonii.</title>
        <authorList>
            <person name="Cho K."/>
        </authorList>
    </citation>
    <scope>NUCLEOTIDE SEQUENCE [LARGE SCALE GENOMIC DNA]</scope>
    <source>
        <strain evidence="1">LZ3.2</strain>
        <tissue evidence="1">Leaf</tissue>
    </source>
</reference>
<keyword evidence="2" id="KW-1185">Reference proteome</keyword>